<organism evidence="1">
    <name type="scientific">marine sediment metagenome</name>
    <dbReference type="NCBI Taxonomy" id="412755"/>
    <lineage>
        <taxon>unclassified sequences</taxon>
        <taxon>metagenomes</taxon>
        <taxon>ecological metagenomes</taxon>
    </lineage>
</organism>
<feature type="non-terminal residue" evidence="1">
    <location>
        <position position="65"/>
    </location>
</feature>
<dbReference type="AlphaFoldDB" id="X0YB01"/>
<protein>
    <submittedName>
        <fullName evidence="1">Uncharacterized protein</fullName>
    </submittedName>
</protein>
<proteinExistence type="predicted"/>
<evidence type="ECO:0000313" key="1">
    <source>
        <dbReference type="EMBL" id="GAG53025.1"/>
    </source>
</evidence>
<sequence>MKDYFKTNREEGGVLVDSIKKARSQQELILNFLVAHPYQSFTPFDIKDRIFLNNTPITSIRRAIT</sequence>
<gene>
    <name evidence="1" type="ORF">S01H1_77863</name>
</gene>
<reference evidence="1" key="1">
    <citation type="journal article" date="2014" name="Front. Microbiol.">
        <title>High frequency of phylogenetically diverse reductive dehalogenase-homologous genes in deep subseafloor sedimentary metagenomes.</title>
        <authorList>
            <person name="Kawai M."/>
            <person name="Futagami T."/>
            <person name="Toyoda A."/>
            <person name="Takaki Y."/>
            <person name="Nishi S."/>
            <person name="Hori S."/>
            <person name="Arai W."/>
            <person name="Tsubouchi T."/>
            <person name="Morono Y."/>
            <person name="Uchiyama I."/>
            <person name="Ito T."/>
            <person name="Fujiyama A."/>
            <person name="Inagaki F."/>
            <person name="Takami H."/>
        </authorList>
    </citation>
    <scope>NUCLEOTIDE SEQUENCE</scope>
    <source>
        <strain evidence="1">Expedition CK06-06</strain>
    </source>
</reference>
<dbReference type="EMBL" id="BARS01052366">
    <property type="protein sequence ID" value="GAG53025.1"/>
    <property type="molecule type" value="Genomic_DNA"/>
</dbReference>
<name>X0YB01_9ZZZZ</name>
<accession>X0YB01</accession>
<comment type="caution">
    <text evidence="1">The sequence shown here is derived from an EMBL/GenBank/DDBJ whole genome shotgun (WGS) entry which is preliminary data.</text>
</comment>